<reference evidence="1 2" key="1">
    <citation type="submission" date="2017-10" db="EMBL/GenBank/DDBJ databases">
        <authorList>
            <person name="Regsiter A."/>
            <person name="William W."/>
        </authorList>
    </citation>
    <scope>NUCLEOTIDE SEQUENCE [LARGE SCALE GENOMIC DNA]</scope>
    <source>
        <strain evidence="1 2">CFBP6991</strain>
    </source>
</reference>
<accession>A0A7Z7J3T4</accession>
<sequence>MNQHPLWYLMSEQLSTLTQR</sequence>
<dbReference type="AlphaFoldDB" id="A0A7Z7J3T4"/>
<dbReference type="Proteomes" id="UP000234345">
    <property type="component" value="Unassembled WGS sequence"/>
</dbReference>
<name>A0A7Z7J3T4_XANCH</name>
<organism evidence="1 2">
    <name type="scientific">Xanthomonas campestris pv. phaseoli</name>
    <dbReference type="NCBI Taxonomy" id="317013"/>
    <lineage>
        <taxon>Bacteria</taxon>
        <taxon>Pseudomonadati</taxon>
        <taxon>Pseudomonadota</taxon>
        <taxon>Gammaproteobacteria</taxon>
        <taxon>Lysobacterales</taxon>
        <taxon>Lysobacteraceae</taxon>
        <taxon>Xanthomonas</taxon>
    </lineage>
</organism>
<protein>
    <submittedName>
        <fullName evidence="1">Uncharacterized protein</fullName>
    </submittedName>
</protein>
<gene>
    <name evidence="1" type="ORF">XFF6991_4898</name>
</gene>
<proteinExistence type="predicted"/>
<evidence type="ECO:0000313" key="1">
    <source>
        <dbReference type="EMBL" id="SOO26864.1"/>
    </source>
</evidence>
<dbReference type="EMBL" id="OCZC01000114">
    <property type="protein sequence ID" value="SOO26864.1"/>
    <property type="molecule type" value="Genomic_DNA"/>
</dbReference>
<comment type="caution">
    <text evidence="1">The sequence shown here is derived from an EMBL/GenBank/DDBJ whole genome shotgun (WGS) entry which is preliminary data.</text>
</comment>
<evidence type="ECO:0000313" key="2">
    <source>
        <dbReference type="Proteomes" id="UP000234345"/>
    </source>
</evidence>